<evidence type="ECO:0000313" key="3">
    <source>
        <dbReference type="Proteomes" id="UP001652445"/>
    </source>
</evidence>
<organism evidence="2 3">
    <name type="scientific">Paenibacillus baimaensis</name>
    <dbReference type="NCBI Taxonomy" id="2982185"/>
    <lineage>
        <taxon>Bacteria</taxon>
        <taxon>Bacillati</taxon>
        <taxon>Bacillota</taxon>
        <taxon>Bacilli</taxon>
        <taxon>Bacillales</taxon>
        <taxon>Paenibacillaceae</taxon>
        <taxon>Paenibacillus</taxon>
    </lineage>
</organism>
<feature type="transmembrane region" description="Helical" evidence="1">
    <location>
        <begin position="170"/>
        <end position="191"/>
    </location>
</feature>
<gene>
    <name evidence="2" type="ORF">OB236_23220</name>
</gene>
<dbReference type="Proteomes" id="UP001652445">
    <property type="component" value="Unassembled WGS sequence"/>
</dbReference>
<dbReference type="EMBL" id="JAOQIO010000089">
    <property type="protein sequence ID" value="MCU6795022.1"/>
    <property type="molecule type" value="Genomic_DNA"/>
</dbReference>
<evidence type="ECO:0000256" key="1">
    <source>
        <dbReference type="SAM" id="Phobius"/>
    </source>
</evidence>
<reference evidence="2 3" key="1">
    <citation type="submission" date="2022-09" db="EMBL/GenBank/DDBJ databases">
        <authorList>
            <person name="Han X.L."/>
            <person name="Wang Q."/>
            <person name="Lu T."/>
        </authorList>
    </citation>
    <scope>NUCLEOTIDE SEQUENCE [LARGE SCALE GENOMIC DNA]</scope>
    <source>
        <strain evidence="2 3">WQ 127069</strain>
    </source>
</reference>
<keyword evidence="3" id="KW-1185">Reference proteome</keyword>
<accession>A0ABT2UK85</accession>
<dbReference type="InterPro" id="IPR021359">
    <property type="entry name" value="DUF2812"/>
</dbReference>
<name>A0ABT2UK85_9BACL</name>
<feature type="transmembrane region" description="Helical" evidence="1">
    <location>
        <begin position="113"/>
        <end position="131"/>
    </location>
</feature>
<sequence length="208" mass="24304">MRKFKFFINFDKEEEWLNEMARQGYLFTGKSFGYKFQPAKPEHAAIKMDYRTFKKKEDFEDYRALFEDSGWKHIAGTKSSGAQYFKNSGAHGSEDIFSDTDSKAARYKRISEIWVSTATALIPLFVVLTTTDSIDVKAFLNPKLLYYTQGLWEKSGAVFWQAFLFETPFALFRGFFWMLIPIMIIVCFTLAHKANKLYKESQEGHYTK</sequence>
<keyword evidence="1" id="KW-0472">Membrane</keyword>
<evidence type="ECO:0000313" key="2">
    <source>
        <dbReference type="EMBL" id="MCU6795022.1"/>
    </source>
</evidence>
<dbReference type="RefSeq" id="WP_262686076.1">
    <property type="nucleotide sequence ID" value="NZ_JAOQIO010000089.1"/>
</dbReference>
<protein>
    <submittedName>
        <fullName evidence="2">DUF2812 domain-containing protein</fullName>
    </submittedName>
</protein>
<comment type="caution">
    <text evidence="2">The sequence shown here is derived from an EMBL/GenBank/DDBJ whole genome shotgun (WGS) entry which is preliminary data.</text>
</comment>
<keyword evidence="1" id="KW-1133">Transmembrane helix</keyword>
<keyword evidence="1" id="KW-0812">Transmembrane</keyword>
<proteinExistence type="predicted"/>
<dbReference type="Pfam" id="PF11193">
    <property type="entry name" value="DUF2812"/>
    <property type="match status" value="1"/>
</dbReference>